<accession>A9DKA7</accession>
<sequence>MLPITPQAYFVGIVGFEPTQHYTTDLQSAPALQLWRIPKLYRQG</sequence>
<evidence type="ECO:0000313" key="1">
    <source>
        <dbReference type="EMBL" id="EDP98288.1"/>
    </source>
</evidence>
<comment type="caution">
    <text evidence="1">The sequence shown here is derived from an EMBL/GenBank/DDBJ whole genome shotgun (WGS) entry which is preliminary data.</text>
</comment>
<keyword evidence="2" id="KW-1185">Reference proteome</keyword>
<name>A9DKA7_9FLAO</name>
<dbReference type="Proteomes" id="UP000002945">
    <property type="component" value="Unassembled WGS sequence"/>
</dbReference>
<organism evidence="1 2">
    <name type="scientific">Kordia algicida OT-1</name>
    <dbReference type="NCBI Taxonomy" id="391587"/>
    <lineage>
        <taxon>Bacteria</taxon>
        <taxon>Pseudomonadati</taxon>
        <taxon>Bacteroidota</taxon>
        <taxon>Flavobacteriia</taxon>
        <taxon>Flavobacteriales</taxon>
        <taxon>Flavobacteriaceae</taxon>
        <taxon>Kordia</taxon>
    </lineage>
</organism>
<evidence type="ECO:0000313" key="2">
    <source>
        <dbReference type="Proteomes" id="UP000002945"/>
    </source>
</evidence>
<dbReference type="HOGENOM" id="CLU_3217590_0_0_10"/>
<reference evidence="1 2" key="1">
    <citation type="journal article" date="2011" name="J. Bacteriol.">
        <title>Genome sequence of the algicidal bacterium Kordia algicida OT-1.</title>
        <authorList>
            <person name="Lee H.S."/>
            <person name="Kang S.G."/>
            <person name="Kwon K.K."/>
            <person name="Lee J.H."/>
            <person name="Kim S.J."/>
        </authorList>
    </citation>
    <scope>NUCLEOTIDE SEQUENCE [LARGE SCALE GENOMIC DNA]</scope>
    <source>
        <strain evidence="1 2">OT-1</strain>
    </source>
</reference>
<protein>
    <submittedName>
        <fullName evidence="1">Uncharacterized protein</fullName>
    </submittedName>
</protein>
<dbReference type="AlphaFoldDB" id="A9DKA7"/>
<gene>
    <name evidence="1" type="ORF">KAOT1_13762</name>
</gene>
<dbReference type="EMBL" id="ABIB01000001">
    <property type="protein sequence ID" value="EDP98288.1"/>
    <property type="molecule type" value="Genomic_DNA"/>
</dbReference>
<proteinExistence type="predicted"/>